<dbReference type="PROSITE" id="PS50943">
    <property type="entry name" value="HTH_CROC1"/>
    <property type="match status" value="1"/>
</dbReference>
<dbReference type="InterPro" id="IPR001387">
    <property type="entry name" value="Cro/C1-type_HTH"/>
</dbReference>
<dbReference type="SMART" id="SM00530">
    <property type="entry name" value="HTH_XRE"/>
    <property type="match status" value="1"/>
</dbReference>
<dbReference type="InterPro" id="IPR010982">
    <property type="entry name" value="Lambda_DNA-bd_dom_sf"/>
</dbReference>
<evidence type="ECO:0000313" key="3">
    <source>
        <dbReference type="Proteomes" id="UP000196759"/>
    </source>
</evidence>
<dbReference type="CDD" id="cd00093">
    <property type="entry name" value="HTH_XRE"/>
    <property type="match status" value="1"/>
</dbReference>
<dbReference type="GO" id="GO:0003677">
    <property type="term" value="F:DNA binding"/>
    <property type="evidence" value="ECO:0007669"/>
    <property type="project" value="InterPro"/>
</dbReference>
<reference evidence="2 3" key="1">
    <citation type="submission" date="2017-06" db="EMBL/GenBank/DDBJ databases">
        <title>Draft genome sequence of Fusobacterium nucleatum subsp. polymorphum KCOM 1260 (=ChDC F218).</title>
        <authorList>
            <person name="Kook J.-K."/>
            <person name="Park S.-N."/>
            <person name="Lim Y.K."/>
            <person name="Roh H."/>
        </authorList>
    </citation>
    <scope>NUCLEOTIDE SEQUENCE [LARGE SCALE GENOMIC DNA]</scope>
    <source>
        <strain evidence="3">KCOM 1260 (ChDC F218)</strain>
    </source>
</reference>
<dbReference type="EMBL" id="CP021934">
    <property type="protein sequence ID" value="ASC03852.1"/>
    <property type="molecule type" value="Genomic_DNA"/>
</dbReference>
<evidence type="ECO:0000313" key="2">
    <source>
        <dbReference type="EMBL" id="ASC03852.1"/>
    </source>
</evidence>
<sequence length="129" mass="15390">MATWEKFKEKMFEKNKTFELDYKAIEMKYKVVDMLENYLKDNNITQQEFADKIGTTQQMVSKFLTGKVNKNSDFIFKVLIVIGAEIVKKNEIRVFSISIREEQIIDLKKITKINKNIRVSKKNYNFYIN</sequence>
<accession>A0A1Z3CLV0</accession>
<keyword evidence="3" id="KW-1185">Reference proteome</keyword>
<name>A0A1Z3CLV0_FUSNP</name>
<evidence type="ECO:0000259" key="1">
    <source>
        <dbReference type="PROSITE" id="PS50943"/>
    </source>
</evidence>
<proteinExistence type="predicted"/>
<dbReference type="Gene3D" id="1.10.260.40">
    <property type="entry name" value="lambda repressor-like DNA-binding domains"/>
    <property type="match status" value="1"/>
</dbReference>
<feature type="domain" description="HTH cro/C1-type" evidence="1">
    <location>
        <begin position="35"/>
        <end position="89"/>
    </location>
</feature>
<dbReference type="Pfam" id="PF01381">
    <property type="entry name" value="HTH_3"/>
    <property type="match status" value="1"/>
</dbReference>
<gene>
    <name evidence="2" type="ORF">CBG50_11730</name>
</gene>
<protein>
    <recommendedName>
        <fullName evidence="1">HTH cro/C1-type domain-containing protein</fullName>
    </recommendedName>
</protein>
<dbReference type="AlphaFoldDB" id="A0A1Z3CLV0"/>
<organism evidence="2 3">
    <name type="scientific">Fusobacterium nucleatum subsp. polymorphum</name>
    <name type="common">Fusobacterium polymorphum</name>
    <dbReference type="NCBI Taxonomy" id="76857"/>
    <lineage>
        <taxon>Bacteria</taxon>
        <taxon>Fusobacteriati</taxon>
        <taxon>Fusobacteriota</taxon>
        <taxon>Fusobacteriia</taxon>
        <taxon>Fusobacteriales</taxon>
        <taxon>Fusobacteriaceae</taxon>
        <taxon>Fusobacterium</taxon>
    </lineage>
</organism>
<dbReference type="Proteomes" id="UP000196759">
    <property type="component" value="Chromosome"/>
</dbReference>
<dbReference type="RefSeq" id="WP_088337847.1">
    <property type="nucleotide sequence ID" value="NZ_CP021934.1"/>
</dbReference>
<dbReference type="SUPFAM" id="SSF47413">
    <property type="entry name" value="lambda repressor-like DNA-binding domains"/>
    <property type="match status" value="1"/>
</dbReference>